<proteinExistence type="predicted"/>
<dbReference type="Proteomes" id="UP001447008">
    <property type="component" value="Unassembled WGS sequence"/>
</dbReference>
<comment type="caution">
    <text evidence="1">The sequence shown here is derived from an EMBL/GenBank/DDBJ whole genome shotgun (WGS) entry which is preliminary data.</text>
</comment>
<reference evidence="1 2" key="1">
    <citation type="submission" date="2024-03" db="EMBL/GenBank/DDBJ databases">
        <title>Pseudoalteromonas qingdaonensis sp. nov., isolated from the intestines of marine benthic organisms.</title>
        <authorList>
            <person name="Lin X."/>
            <person name="Fang S."/>
            <person name="Hu X."/>
        </authorList>
    </citation>
    <scope>NUCLEOTIDE SEQUENCE [LARGE SCALE GENOMIC DNA]</scope>
    <source>
        <strain evidence="1 2">YIC-827</strain>
    </source>
</reference>
<accession>A0ABU9MW78</accession>
<dbReference type="EMBL" id="JBCGCU010000006">
    <property type="protein sequence ID" value="MEM0515248.1"/>
    <property type="molecule type" value="Genomic_DNA"/>
</dbReference>
<keyword evidence="2" id="KW-1185">Reference proteome</keyword>
<sequence length="65" mass="7186">MTIRSLKKEQSMTMLILLLLFFVGGCKSTINGGDAFVGVDFINRTGAQIRDVKLAVIERRQHGSC</sequence>
<dbReference type="RefSeq" id="WP_342677739.1">
    <property type="nucleotide sequence ID" value="NZ_JBCGCU010000006.1"/>
</dbReference>
<gene>
    <name evidence="1" type="ORF">WCN91_07365</name>
</gene>
<organism evidence="1 2">
    <name type="scientific">Pseudoalteromonas qingdaonensis</name>
    <dbReference type="NCBI Taxonomy" id="3131913"/>
    <lineage>
        <taxon>Bacteria</taxon>
        <taxon>Pseudomonadati</taxon>
        <taxon>Pseudomonadota</taxon>
        <taxon>Gammaproteobacteria</taxon>
        <taxon>Alteromonadales</taxon>
        <taxon>Pseudoalteromonadaceae</taxon>
        <taxon>Pseudoalteromonas</taxon>
    </lineage>
</organism>
<evidence type="ECO:0000313" key="2">
    <source>
        <dbReference type="Proteomes" id="UP001447008"/>
    </source>
</evidence>
<name>A0ABU9MW78_9GAMM</name>
<evidence type="ECO:0000313" key="1">
    <source>
        <dbReference type="EMBL" id="MEM0515248.1"/>
    </source>
</evidence>
<dbReference type="PROSITE" id="PS51257">
    <property type="entry name" value="PROKAR_LIPOPROTEIN"/>
    <property type="match status" value="1"/>
</dbReference>
<protein>
    <submittedName>
        <fullName evidence="1">Uncharacterized protein</fullName>
    </submittedName>
</protein>